<name>A0A3Q9R293_9NEOP</name>
<comment type="catalytic activity">
    <reaction evidence="10">
        <text>a ubiquinone + NADH + 5 H(+)(in) = a ubiquinol + NAD(+) + 4 H(+)(out)</text>
        <dbReference type="Rhea" id="RHEA:29091"/>
        <dbReference type="Rhea" id="RHEA-COMP:9565"/>
        <dbReference type="Rhea" id="RHEA-COMP:9566"/>
        <dbReference type="ChEBI" id="CHEBI:15378"/>
        <dbReference type="ChEBI" id="CHEBI:16389"/>
        <dbReference type="ChEBI" id="CHEBI:17976"/>
        <dbReference type="ChEBI" id="CHEBI:57540"/>
        <dbReference type="ChEBI" id="CHEBI:57945"/>
        <dbReference type="EC" id="7.1.1.2"/>
    </reaction>
</comment>
<keyword evidence="7" id="KW-0520">NAD</keyword>
<evidence type="ECO:0000256" key="1">
    <source>
        <dbReference type="ARBA" id="ARBA00004141"/>
    </source>
</evidence>
<feature type="transmembrane region" description="Helical" evidence="11">
    <location>
        <begin position="57"/>
        <end position="82"/>
    </location>
</feature>
<keyword evidence="6 11" id="KW-1133">Transmembrane helix</keyword>
<reference evidence="12" key="1">
    <citation type="submission" date="2018-03" db="EMBL/GenBank/DDBJ databases">
        <title>Complete Mitochondrial Genome of Triodia sylvina.</title>
        <authorList>
            <person name="Li C."/>
        </authorList>
    </citation>
    <scope>NUCLEOTIDE SEQUENCE</scope>
</reference>
<comment type="similarity">
    <text evidence="2">Belongs to the complex I subunit 4L family.</text>
</comment>
<dbReference type="GeneID" id="39109004"/>
<accession>A0A3Q9R293</accession>
<dbReference type="InterPro" id="IPR039428">
    <property type="entry name" value="NUOK/Mnh_C1-like"/>
</dbReference>
<evidence type="ECO:0000256" key="4">
    <source>
        <dbReference type="ARBA" id="ARBA00022692"/>
    </source>
</evidence>
<geneLocation type="mitochondrion" evidence="12"/>
<evidence type="ECO:0000256" key="11">
    <source>
        <dbReference type="SAM" id="Phobius"/>
    </source>
</evidence>
<gene>
    <name evidence="12" type="primary">ND4L</name>
</gene>
<dbReference type="EMBL" id="MH105794">
    <property type="protein sequence ID" value="AZU95917.1"/>
    <property type="molecule type" value="Genomic_DNA"/>
</dbReference>
<dbReference type="Pfam" id="PF00420">
    <property type="entry name" value="Oxidored_q2"/>
    <property type="match status" value="1"/>
</dbReference>
<dbReference type="Gene3D" id="1.10.287.3510">
    <property type="match status" value="1"/>
</dbReference>
<evidence type="ECO:0000256" key="10">
    <source>
        <dbReference type="ARBA" id="ARBA00049551"/>
    </source>
</evidence>
<evidence type="ECO:0000256" key="6">
    <source>
        <dbReference type="ARBA" id="ARBA00022989"/>
    </source>
</evidence>
<evidence type="ECO:0000256" key="8">
    <source>
        <dbReference type="ARBA" id="ARBA00023136"/>
    </source>
</evidence>
<keyword evidence="12" id="KW-0496">Mitochondrion</keyword>
<keyword evidence="8 11" id="KW-0472">Membrane</keyword>
<sequence length="97" mass="11593">MEMFLMMFISFFMFMLGNMIYCSKRKHLLVVLLSLEFMVLSLFFFMVIYLSNIDYEFYFLMIFLVFSVCEGVLGLSILISMIRTNGNDFFQSFNLLM</sequence>
<keyword evidence="4 11" id="KW-0812">Transmembrane</keyword>
<proteinExistence type="inferred from homology"/>
<evidence type="ECO:0000256" key="3">
    <source>
        <dbReference type="ARBA" id="ARBA00016612"/>
    </source>
</evidence>
<protein>
    <recommendedName>
        <fullName evidence="3">NADH-ubiquinone oxidoreductase chain 4L</fullName>
    </recommendedName>
    <alternativeName>
        <fullName evidence="9">NADH dehydrogenase subunit 4L</fullName>
    </alternativeName>
</protein>
<dbReference type="GO" id="GO:0016020">
    <property type="term" value="C:membrane"/>
    <property type="evidence" value="ECO:0007669"/>
    <property type="project" value="UniProtKB-SubCell"/>
</dbReference>
<feature type="transmembrane region" description="Helical" evidence="11">
    <location>
        <begin position="29"/>
        <end position="51"/>
    </location>
</feature>
<comment type="subcellular location">
    <subcellularLocation>
        <location evidence="1">Membrane</location>
        <topology evidence="1">Multi-pass membrane protein</topology>
    </subcellularLocation>
</comment>
<feature type="transmembrane region" description="Helical" evidence="11">
    <location>
        <begin position="6"/>
        <end position="22"/>
    </location>
</feature>
<evidence type="ECO:0000256" key="2">
    <source>
        <dbReference type="ARBA" id="ARBA00010519"/>
    </source>
</evidence>
<dbReference type="CTD" id="4539"/>
<evidence type="ECO:0000313" key="12">
    <source>
        <dbReference type="EMBL" id="AZU95917.1"/>
    </source>
</evidence>
<evidence type="ECO:0000256" key="9">
    <source>
        <dbReference type="ARBA" id="ARBA00031586"/>
    </source>
</evidence>
<dbReference type="RefSeq" id="YP_009555380.1">
    <property type="nucleotide sequence ID" value="NC_040921.1"/>
</dbReference>
<evidence type="ECO:0000256" key="5">
    <source>
        <dbReference type="ARBA" id="ARBA00022967"/>
    </source>
</evidence>
<evidence type="ECO:0000256" key="7">
    <source>
        <dbReference type="ARBA" id="ARBA00023027"/>
    </source>
</evidence>
<organism evidence="12">
    <name type="scientific">Triodia sylvina</name>
    <dbReference type="NCBI Taxonomy" id="537462"/>
    <lineage>
        <taxon>Eukaryota</taxon>
        <taxon>Metazoa</taxon>
        <taxon>Ecdysozoa</taxon>
        <taxon>Arthropoda</taxon>
        <taxon>Hexapoda</taxon>
        <taxon>Insecta</taxon>
        <taxon>Pterygota</taxon>
        <taxon>Neoptera</taxon>
        <taxon>Endopterygota</taxon>
        <taxon>Lepidoptera</taxon>
        <taxon>Glossata</taxon>
        <taxon>Exoporia</taxon>
        <taxon>Hepialoidea</taxon>
        <taxon>Hepialidae</taxon>
        <taxon>Triodia</taxon>
    </lineage>
</organism>
<dbReference type="AlphaFoldDB" id="A0A3Q9R293"/>
<keyword evidence="5" id="KW-1278">Translocase</keyword>
<dbReference type="GO" id="GO:0008137">
    <property type="term" value="F:NADH dehydrogenase (ubiquinone) activity"/>
    <property type="evidence" value="ECO:0007669"/>
    <property type="project" value="UniProtKB-EC"/>
</dbReference>